<dbReference type="InterPro" id="IPR052513">
    <property type="entry name" value="Thioester_dehydratase-like"/>
</dbReference>
<proteinExistence type="predicted"/>
<dbReference type="PANTHER" id="PTHR34075">
    <property type="entry name" value="BLR3430 PROTEIN"/>
    <property type="match status" value="1"/>
</dbReference>
<dbReference type="InterPro" id="IPR012340">
    <property type="entry name" value="NA-bd_OB-fold"/>
</dbReference>
<evidence type="ECO:0000313" key="4">
    <source>
        <dbReference type="Proteomes" id="UP000635245"/>
    </source>
</evidence>
<evidence type="ECO:0000313" key="3">
    <source>
        <dbReference type="EMBL" id="MBK1787119.1"/>
    </source>
</evidence>
<dbReference type="AlphaFoldDB" id="A0A934V6W8"/>
<dbReference type="Pfam" id="PF12172">
    <property type="entry name" value="zf-ChsH2"/>
    <property type="match status" value="1"/>
</dbReference>
<dbReference type="Gene3D" id="6.10.30.10">
    <property type="match status" value="1"/>
</dbReference>
<dbReference type="Pfam" id="PF01796">
    <property type="entry name" value="OB_ChsH2_C"/>
    <property type="match status" value="1"/>
</dbReference>
<dbReference type="SUPFAM" id="SSF50249">
    <property type="entry name" value="Nucleic acid-binding proteins"/>
    <property type="match status" value="1"/>
</dbReference>
<accession>A0A934V6W8</accession>
<evidence type="ECO:0000259" key="2">
    <source>
        <dbReference type="Pfam" id="PF12172"/>
    </source>
</evidence>
<comment type="caution">
    <text evidence="3">The sequence shown here is derived from an EMBL/GenBank/DDBJ whole genome shotgun (WGS) entry which is preliminary data.</text>
</comment>
<dbReference type="InterPro" id="IPR022002">
    <property type="entry name" value="ChsH2_Znr"/>
</dbReference>
<dbReference type="PANTHER" id="PTHR34075:SF5">
    <property type="entry name" value="BLR3430 PROTEIN"/>
    <property type="match status" value="1"/>
</dbReference>
<name>A0A934V6W8_9PSEU</name>
<keyword evidence="4" id="KW-1185">Reference proteome</keyword>
<reference evidence="3" key="1">
    <citation type="submission" date="2020-12" db="EMBL/GenBank/DDBJ databases">
        <title>Prauserella sp. ASG 168, a novel actinomycete isolated from cave rock.</title>
        <authorList>
            <person name="Suriyachadkun C."/>
        </authorList>
    </citation>
    <scope>NUCLEOTIDE SEQUENCE</scope>
    <source>
        <strain evidence="3">ASG 168</strain>
    </source>
</reference>
<evidence type="ECO:0000259" key="1">
    <source>
        <dbReference type="Pfam" id="PF01796"/>
    </source>
</evidence>
<dbReference type="RefSeq" id="WP_200321417.1">
    <property type="nucleotide sequence ID" value="NZ_JAENJH010000006.1"/>
</dbReference>
<organism evidence="3 4">
    <name type="scientific">Prauserella cavernicola</name>
    <dbReference type="NCBI Taxonomy" id="2800127"/>
    <lineage>
        <taxon>Bacteria</taxon>
        <taxon>Bacillati</taxon>
        <taxon>Actinomycetota</taxon>
        <taxon>Actinomycetes</taxon>
        <taxon>Pseudonocardiales</taxon>
        <taxon>Pseudonocardiaceae</taxon>
        <taxon>Prauserella</taxon>
    </lineage>
</organism>
<sequence length="132" mass="14141">MDATTDGSVFWDQAGNATLTFQHCDECGFVRWPAAGVCPECLGRGFTWKPVEPRGTVWSWVVYHRAYDKSLRERIPYNVALVELTCGVRLLTRLTGFGSADPVGAAVEATFEDIAGTGLVPVFAPAAGGTAS</sequence>
<feature type="domain" description="ChsH2 C-terminal OB-fold" evidence="1">
    <location>
        <begin position="48"/>
        <end position="112"/>
    </location>
</feature>
<gene>
    <name evidence="3" type="ORF">JHE00_22570</name>
</gene>
<feature type="domain" description="ChsH2 rubredoxin-like zinc ribbon" evidence="2">
    <location>
        <begin position="18"/>
        <end position="46"/>
    </location>
</feature>
<dbReference type="EMBL" id="JAENJH010000006">
    <property type="protein sequence ID" value="MBK1787119.1"/>
    <property type="molecule type" value="Genomic_DNA"/>
</dbReference>
<dbReference type="InterPro" id="IPR002878">
    <property type="entry name" value="ChsH2_C"/>
</dbReference>
<protein>
    <submittedName>
        <fullName evidence="3">OB-fold domain-containing protein</fullName>
    </submittedName>
</protein>
<dbReference type="Proteomes" id="UP000635245">
    <property type="component" value="Unassembled WGS sequence"/>
</dbReference>